<keyword evidence="2" id="KW-0812">Transmembrane</keyword>
<evidence type="ECO:0000313" key="4">
    <source>
        <dbReference type="Proteomes" id="UP001271769"/>
    </source>
</evidence>
<dbReference type="Proteomes" id="UP001271769">
    <property type="component" value="Unassembled WGS sequence"/>
</dbReference>
<evidence type="ECO:0000313" key="3">
    <source>
        <dbReference type="EMBL" id="MDY0874039.1"/>
    </source>
</evidence>
<dbReference type="PANTHER" id="PTHR30105:SF2">
    <property type="entry name" value="DIVERGENT POLYSACCHARIDE DEACETYLASE SUPERFAMILY"/>
    <property type="match status" value="1"/>
</dbReference>
<feature type="compositionally biased region" description="Basic residues" evidence="1">
    <location>
        <begin position="1"/>
        <end position="21"/>
    </location>
</feature>
<feature type="region of interest" description="Disordered" evidence="1">
    <location>
        <begin position="1"/>
        <end position="23"/>
    </location>
</feature>
<dbReference type="Gene3D" id="3.20.20.370">
    <property type="entry name" value="Glycoside hydrolase/deacetylase"/>
    <property type="match status" value="1"/>
</dbReference>
<feature type="region of interest" description="Disordered" evidence="1">
    <location>
        <begin position="74"/>
        <end position="136"/>
    </location>
</feature>
<reference evidence="3 4" key="1">
    <citation type="journal article" date="2013" name="Antonie Van Leeuwenhoek">
        <title>Dongia rigui sp. nov., isolated from freshwater of a large wetland in Korea.</title>
        <authorList>
            <person name="Baik K.S."/>
            <person name="Hwang Y.M."/>
            <person name="Choi J.S."/>
            <person name="Kwon J."/>
            <person name="Seong C.N."/>
        </authorList>
    </citation>
    <scope>NUCLEOTIDE SEQUENCE [LARGE SCALE GENOMIC DNA]</scope>
    <source>
        <strain evidence="3 4">04SU4-P</strain>
    </source>
</reference>
<keyword evidence="2" id="KW-0472">Membrane</keyword>
<protein>
    <submittedName>
        <fullName evidence="3">Divergent polysaccharide deacetylase family protein</fullName>
    </submittedName>
</protein>
<feature type="transmembrane region" description="Helical" evidence="2">
    <location>
        <begin position="46"/>
        <end position="69"/>
    </location>
</feature>
<evidence type="ECO:0000256" key="1">
    <source>
        <dbReference type="SAM" id="MobiDB-lite"/>
    </source>
</evidence>
<dbReference type="InterPro" id="IPR006837">
    <property type="entry name" value="Divergent_DAC"/>
</dbReference>
<organism evidence="3 4">
    <name type="scientific">Dongia rigui</name>
    <dbReference type="NCBI Taxonomy" id="940149"/>
    <lineage>
        <taxon>Bacteria</taxon>
        <taxon>Pseudomonadati</taxon>
        <taxon>Pseudomonadota</taxon>
        <taxon>Alphaproteobacteria</taxon>
        <taxon>Rhodospirillales</taxon>
        <taxon>Dongiaceae</taxon>
        <taxon>Dongia</taxon>
    </lineage>
</organism>
<gene>
    <name evidence="3" type="ORF">SMD31_19010</name>
</gene>
<accession>A0ABU5E4D3</accession>
<keyword evidence="2" id="KW-1133">Transmembrane helix</keyword>
<name>A0ABU5E4D3_9PROT</name>
<dbReference type="Pfam" id="PF04748">
    <property type="entry name" value="Polysacc_deac_2"/>
    <property type="match status" value="1"/>
</dbReference>
<dbReference type="EMBL" id="JAXCLX010000004">
    <property type="protein sequence ID" value="MDY0874039.1"/>
    <property type="molecule type" value="Genomic_DNA"/>
</dbReference>
<dbReference type="CDD" id="cd10936">
    <property type="entry name" value="CE4_DAC2"/>
    <property type="match status" value="1"/>
</dbReference>
<evidence type="ECO:0000256" key="2">
    <source>
        <dbReference type="SAM" id="Phobius"/>
    </source>
</evidence>
<dbReference type="PANTHER" id="PTHR30105">
    <property type="entry name" value="UNCHARACTERIZED YIBQ-RELATED"/>
    <property type="match status" value="1"/>
</dbReference>
<keyword evidence="4" id="KW-1185">Reference proteome</keyword>
<dbReference type="SUPFAM" id="SSF88713">
    <property type="entry name" value="Glycoside hydrolase/deacetylase"/>
    <property type="match status" value="1"/>
</dbReference>
<dbReference type="RefSeq" id="WP_320502514.1">
    <property type="nucleotide sequence ID" value="NZ_JAXCLX010000004.1"/>
</dbReference>
<feature type="compositionally biased region" description="Low complexity" evidence="1">
    <location>
        <begin position="86"/>
        <end position="103"/>
    </location>
</feature>
<dbReference type="InterPro" id="IPR011330">
    <property type="entry name" value="Glyco_hydro/deAcase_b/a-brl"/>
</dbReference>
<comment type="caution">
    <text evidence="3">The sequence shown here is derived from an EMBL/GenBank/DDBJ whole genome shotgun (WGS) entry which is preliminary data.</text>
</comment>
<sequence length="403" mass="42014">MAKRKQKSRKRTPAGRSRRKGAGAAWRGLIGSLAGAGGALRKGTLLFTAGIVLGLAIGLAITLLAPALLQKPPSPMTVAEAPATLPKSTPAASKAKPAAQTPAVAPDFVEKTPATPVPAPSAPADIPAQAEEGAHQSAPDIVLPAEDDAAALPSRSDKEPAAAQWLENSVAVRDPGNRPMITIVLDDVGVAPQHAEMAVALPAPIVLSIMTYAKNSAALAREARAKGHEIMVHMPMQPVNPAVNPGPNALDVGMDGDELLRRIVWGLGRFKGYVGFNNHMGSRFTQDAAGMRIVLQEAKRRGLLFLDSKTIAGSVGDKLAAEMGVTHIARDIFLDDDMSEAAVARQLAAAEAVAIRQGYAVAIGHPHPGTIAVLKRWLPEAKARGFAIVPLTTIIKKREGVAG</sequence>
<proteinExistence type="predicted"/>